<reference evidence="2 3" key="1">
    <citation type="submission" date="2019-07" db="EMBL/GenBank/DDBJ databases">
        <title>Allobacillus sp. nov. SKP isolated from shrimp paste of Euphausiacea.</title>
        <authorList>
            <person name="Kanchanasin P."/>
            <person name="Tanasupawat S."/>
            <person name="Shi W."/>
            <person name="Wu L."/>
            <person name="Ma J."/>
        </authorList>
    </citation>
    <scope>NUCLEOTIDE SEQUENCE [LARGE SCALE GENOMIC DNA]</scope>
    <source>
        <strain evidence="2 3">SKP4-8</strain>
    </source>
</reference>
<gene>
    <name evidence="2" type="ORF">FPQ13_01275</name>
</gene>
<protein>
    <recommendedName>
        <fullName evidence="1">SsuA/THI5-like domain-containing protein</fullName>
    </recommendedName>
</protein>
<name>A0A556PTM4_9BACI</name>
<dbReference type="InterPro" id="IPR015168">
    <property type="entry name" value="SsuA/THI5"/>
</dbReference>
<sequence>MSGMYVNHEVPVLRREGYEADYFNLVDNGVPSYYEIVTVASEDSGKMSKQI</sequence>
<evidence type="ECO:0000313" key="3">
    <source>
        <dbReference type="Proteomes" id="UP000316425"/>
    </source>
</evidence>
<evidence type="ECO:0000259" key="1">
    <source>
        <dbReference type="Pfam" id="PF09084"/>
    </source>
</evidence>
<organism evidence="2 3">
    <name type="scientific">Allobacillus salarius</name>
    <dbReference type="NCBI Taxonomy" id="1955272"/>
    <lineage>
        <taxon>Bacteria</taxon>
        <taxon>Bacillati</taxon>
        <taxon>Bacillota</taxon>
        <taxon>Bacilli</taxon>
        <taxon>Bacillales</taxon>
        <taxon>Bacillaceae</taxon>
        <taxon>Allobacillus</taxon>
    </lineage>
</organism>
<dbReference type="EMBL" id="VMHE01000001">
    <property type="protein sequence ID" value="TSJ67725.1"/>
    <property type="molecule type" value="Genomic_DNA"/>
</dbReference>
<dbReference type="Pfam" id="PF09084">
    <property type="entry name" value="NMT1"/>
    <property type="match status" value="1"/>
</dbReference>
<proteinExistence type="predicted"/>
<accession>A0A556PTM4</accession>
<comment type="caution">
    <text evidence="2">The sequence shown here is derived from an EMBL/GenBank/DDBJ whole genome shotgun (WGS) entry which is preliminary data.</text>
</comment>
<dbReference type="AlphaFoldDB" id="A0A556PTM4"/>
<dbReference type="OrthoDB" id="9815602at2"/>
<dbReference type="Proteomes" id="UP000316425">
    <property type="component" value="Unassembled WGS sequence"/>
</dbReference>
<dbReference type="Gene3D" id="3.40.190.10">
    <property type="entry name" value="Periplasmic binding protein-like II"/>
    <property type="match status" value="2"/>
</dbReference>
<keyword evidence="3" id="KW-1185">Reference proteome</keyword>
<feature type="domain" description="SsuA/THI5-like" evidence="1">
    <location>
        <begin position="3"/>
        <end position="49"/>
    </location>
</feature>
<evidence type="ECO:0000313" key="2">
    <source>
        <dbReference type="EMBL" id="TSJ67725.1"/>
    </source>
</evidence>